<protein>
    <recommendedName>
        <fullName evidence="2">Teneurin-like YD-shell domain-containing protein</fullName>
    </recommendedName>
</protein>
<dbReference type="InterPro" id="IPR022385">
    <property type="entry name" value="Rhs_assc_core"/>
</dbReference>
<dbReference type="Proteomes" id="UP001202031">
    <property type="component" value="Unassembled WGS sequence"/>
</dbReference>
<dbReference type="InterPro" id="IPR056823">
    <property type="entry name" value="TEN-like_YD-shell"/>
</dbReference>
<name>A0ABT0R439_9BACT</name>
<evidence type="ECO:0000259" key="2">
    <source>
        <dbReference type="Pfam" id="PF25023"/>
    </source>
</evidence>
<keyword evidence="1" id="KW-0677">Repeat</keyword>
<dbReference type="PANTHER" id="PTHR32305">
    <property type="match status" value="1"/>
</dbReference>
<dbReference type="PRINTS" id="PR00394">
    <property type="entry name" value="RHSPROTEIN"/>
</dbReference>
<gene>
    <name evidence="3" type="ORF">M8N44_00115</name>
</gene>
<dbReference type="Gene3D" id="2.180.10.10">
    <property type="entry name" value="RHS repeat-associated core"/>
    <property type="match status" value="1"/>
</dbReference>
<dbReference type="RefSeq" id="WP_249852970.1">
    <property type="nucleotide sequence ID" value="NZ_JAMGSI010000001.1"/>
</dbReference>
<accession>A0ABT0R439</accession>
<organism evidence="3 4">
    <name type="scientific">Akkermansia massiliensis</name>
    <dbReference type="NCBI Taxonomy" id="2927224"/>
    <lineage>
        <taxon>Bacteria</taxon>
        <taxon>Pseudomonadati</taxon>
        <taxon>Verrucomicrobiota</taxon>
        <taxon>Verrucomicrobiia</taxon>
        <taxon>Verrucomicrobiales</taxon>
        <taxon>Akkermansiaceae</taxon>
        <taxon>Akkermansia</taxon>
    </lineage>
</organism>
<reference evidence="3 4" key="1">
    <citation type="submission" date="2022-03" db="EMBL/GenBank/DDBJ databases">
        <title>Taxonomic description of new species and reclassification of some bacterial strains.</title>
        <authorList>
            <person name="Ndongo S."/>
        </authorList>
    </citation>
    <scope>NUCLEOTIDE SEQUENCE [LARGE SCALE GENOMIC DNA]</scope>
    <source>
        <strain evidence="3 4">Marseille-P6666</strain>
    </source>
</reference>
<sequence>MPNGIVRELAYEEHRDLAVAISCRLGGTALVSRSQSYDALGRPVTRTQQRGTEATRTDSFSYNGRNELTGATLGTAPYGYSYDNIGNRKTARELAEELSYAANNLNQYTSIEEKAEAPFVPTYDASGNQTLIKTSTGIWTVVYNAANRAVSFTSQGGSTVVECGYDYQGRRYMKKVTVNGTVVSHERYLYRGYLQLAALDMLDNRNVLRTLLWDPLEPVATRPLALVQENALYCYGVDFNKNVTEVFAGEGAIAATYDYSPYGQVVSTGDLVQPVQWSSEMNDVELALVYYNYRYYNPADGRWINRDPIAEEGGWNLYGFIENVVINKYDGLGLKKGFTKTGDPCPKCCKGCERSQERPVIKDAGTKGIDVKASVESPMFTSKCEHNGTCNENCCYVVYTWFDCYNKTCYSQTGDTFNRKVQPLRGVGRARSALGVSVQAYKWCSCNKGKWECHNVLLLSNTLLYQVDNPNNPKEWILIIPNKK</sequence>
<dbReference type="NCBIfam" id="TIGR03696">
    <property type="entry name" value="Rhs_assc_core"/>
    <property type="match status" value="1"/>
</dbReference>
<dbReference type="PANTHER" id="PTHR32305:SF15">
    <property type="entry name" value="PROTEIN RHSA-RELATED"/>
    <property type="match status" value="1"/>
</dbReference>
<evidence type="ECO:0000256" key="1">
    <source>
        <dbReference type="ARBA" id="ARBA00022737"/>
    </source>
</evidence>
<keyword evidence="4" id="KW-1185">Reference proteome</keyword>
<dbReference type="Pfam" id="PF25023">
    <property type="entry name" value="TEN_YD-shell"/>
    <property type="match status" value="1"/>
</dbReference>
<evidence type="ECO:0000313" key="3">
    <source>
        <dbReference type="EMBL" id="MCL6655723.1"/>
    </source>
</evidence>
<dbReference type="InterPro" id="IPR050708">
    <property type="entry name" value="T6SS_VgrG/RHS"/>
</dbReference>
<comment type="caution">
    <text evidence="3">The sequence shown here is derived from an EMBL/GenBank/DDBJ whole genome shotgun (WGS) entry which is preliminary data.</text>
</comment>
<evidence type="ECO:0000313" key="4">
    <source>
        <dbReference type="Proteomes" id="UP001202031"/>
    </source>
</evidence>
<dbReference type="GeneID" id="84022238"/>
<dbReference type="EMBL" id="JAMGSI010000001">
    <property type="protein sequence ID" value="MCL6655723.1"/>
    <property type="molecule type" value="Genomic_DNA"/>
</dbReference>
<feature type="domain" description="Teneurin-like YD-shell" evidence="2">
    <location>
        <begin position="19"/>
        <end position="307"/>
    </location>
</feature>
<proteinExistence type="predicted"/>